<sequence length="627" mass="69711">MTMPRLPWRRDADTTKAAPPAGATMVPLADVLSALSNQRAGQAVPLPKPEEWWTTPFNPGRPFDPSPINPVREDTGRAEPRTWQAPVGWNLQTAPHKLIPWRVLRQAADTGIVRQCIEARQRALTGLEWDVAISQDAINDLKTAGASTAEATSKLRDQLAPEIDRLSEFWRKPDPQQGLNFTSWMWQLMEEQLVLDAVAIYPRTTYGGDLIGLRVIDGSTIKPLLDDHGARPEPPAPAFQQILWDFPRGEFTAEAAQDGETAPGLMADHLIYARRTIRVWTPYGYSPVERALTDVDLYLKRLAWMRAEYDDGVAPELVLKVLATGEQWTPRQLLEYEREFNDHLSGQTSERKRARLLPPGMEPAQLGNVAERYRPEYDLHLIKLVASHFGVPISELGFSESQGLGSSGWSEGQEAVAYRAGTLPDARWWGRLLTEIQRTHLGAPPELEFKFLGLDEEDEQAADQLAEARVKTGRMTINEDRDRLGLPRYDIPEADVPMMVLSREVIPLEGSIEAAEVARQPPPPPPAPFGAAPHGQPDGQEPPENAGQDEQQAKDEIAKFRRWARKRTGNARPFEFQAGRDVLLALAPDLADDPRALLPKAADADPKARPPGRAGSTTSNSSRTTPR</sequence>
<proteinExistence type="predicted"/>
<evidence type="ECO:0000313" key="3">
    <source>
        <dbReference type="Proteomes" id="UP000282674"/>
    </source>
</evidence>
<dbReference type="RefSeq" id="WP_122192447.1">
    <property type="nucleotide sequence ID" value="NZ_JBHSKC010000016.1"/>
</dbReference>
<keyword evidence="3" id="KW-1185">Reference proteome</keyword>
<evidence type="ECO:0000313" key="2">
    <source>
        <dbReference type="EMBL" id="RMI47597.1"/>
    </source>
</evidence>
<feature type="region of interest" description="Disordered" evidence="1">
    <location>
        <begin position="1"/>
        <end position="22"/>
    </location>
</feature>
<feature type="compositionally biased region" description="Low complexity" evidence="1">
    <location>
        <begin position="616"/>
        <end position="627"/>
    </location>
</feature>
<comment type="caution">
    <text evidence="2">The sequence shown here is derived from an EMBL/GenBank/DDBJ whole genome shotgun (WGS) entry which is preliminary data.</text>
</comment>
<dbReference type="Pfam" id="PF04860">
    <property type="entry name" value="Phage_portal"/>
    <property type="match status" value="1"/>
</dbReference>
<feature type="compositionally biased region" description="Basic residues" evidence="1">
    <location>
        <begin position="560"/>
        <end position="569"/>
    </location>
</feature>
<dbReference type="InterPro" id="IPR006944">
    <property type="entry name" value="Phage/GTA_portal"/>
</dbReference>
<evidence type="ECO:0000256" key="1">
    <source>
        <dbReference type="SAM" id="MobiDB-lite"/>
    </source>
</evidence>
<protein>
    <submittedName>
        <fullName evidence="2">Phage portal protein</fullName>
    </submittedName>
</protein>
<dbReference type="Proteomes" id="UP000282674">
    <property type="component" value="Unassembled WGS sequence"/>
</dbReference>
<name>A0A3M2MDF3_9ACTN</name>
<dbReference type="OrthoDB" id="3078222at2"/>
<organism evidence="2 3">
    <name type="scientific">Actinomadura harenae</name>
    <dbReference type="NCBI Taxonomy" id="2483351"/>
    <lineage>
        <taxon>Bacteria</taxon>
        <taxon>Bacillati</taxon>
        <taxon>Actinomycetota</taxon>
        <taxon>Actinomycetes</taxon>
        <taxon>Streptosporangiales</taxon>
        <taxon>Thermomonosporaceae</taxon>
        <taxon>Actinomadura</taxon>
    </lineage>
</organism>
<dbReference type="AlphaFoldDB" id="A0A3M2MDF3"/>
<feature type="region of interest" description="Disordered" evidence="1">
    <location>
        <begin position="516"/>
        <end position="578"/>
    </location>
</feature>
<accession>A0A3M2MDF3</accession>
<dbReference type="EMBL" id="RFFG01000002">
    <property type="protein sequence ID" value="RMI47597.1"/>
    <property type="molecule type" value="Genomic_DNA"/>
</dbReference>
<gene>
    <name evidence="2" type="ORF">EBO15_01465</name>
</gene>
<feature type="region of interest" description="Disordered" evidence="1">
    <location>
        <begin position="596"/>
        <end position="627"/>
    </location>
</feature>
<reference evidence="2 3" key="1">
    <citation type="submission" date="2018-10" db="EMBL/GenBank/DDBJ databases">
        <title>Isolation from soil.</title>
        <authorList>
            <person name="Hu J."/>
        </authorList>
    </citation>
    <scope>NUCLEOTIDE SEQUENCE [LARGE SCALE GENOMIC DNA]</scope>
    <source>
        <strain evidence="2 3">NEAU-Ht49</strain>
    </source>
</reference>